<feature type="transmembrane region" description="Helical" evidence="5">
    <location>
        <begin position="205"/>
        <end position="220"/>
    </location>
</feature>
<organism evidence="7 8">
    <name type="scientific">Serratia rhizosphaerae</name>
    <dbReference type="NCBI Taxonomy" id="2597702"/>
    <lineage>
        <taxon>Bacteria</taxon>
        <taxon>Pseudomonadati</taxon>
        <taxon>Pseudomonadota</taxon>
        <taxon>Gammaproteobacteria</taxon>
        <taxon>Enterobacterales</taxon>
        <taxon>Yersiniaceae</taxon>
        <taxon>Serratia</taxon>
    </lineage>
</organism>
<keyword evidence="3 5" id="KW-1133">Transmembrane helix</keyword>
<keyword evidence="8" id="KW-1185">Reference proteome</keyword>
<evidence type="ECO:0000256" key="5">
    <source>
        <dbReference type="SAM" id="Phobius"/>
    </source>
</evidence>
<keyword evidence="7" id="KW-0436">Ligase</keyword>
<dbReference type="Pfam" id="PF04932">
    <property type="entry name" value="Wzy_C"/>
    <property type="match status" value="1"/>
</dbReference>
<protein>
    <submittedName>
        <fullName evidence="7">O-antigen ligase family protein</fullName>
    </submittedName>
</protein>
<name>A0ABX6GLK2_9GAMM</name>
<proteinExistence type="predicted"/>
<dbReference type="PANTHER" id="PTHR37422">
    <property type="entry name" value="TEICHURONIC ACID BIOSYNTHESIS PROTEIN TUAE"/>
    <property type="match status" value="1"/>
</dbReference>
<dbReference type="InterPro" id="IPR051533">
    <property type="entry name" value="WaaL-like"/>
</dbReference>
<evidence type="ECO:0000259" key="6">
    <source>
        <dbReference type="Pfam" id="PF04932"/>
    </source>
</evidence>
<dbReference type="InterPro" id="IPR007016">
    <property type="entry name" value="O-antigen_ligase-rel_domated"/>
</dbReference>
<dbReference type="GO" id="GO:0016874">
    <property type="term" value="F:ligase activity"/>
    <property type="evidence" value="ECO:0007669"/>
    <property type="project" value="UniProtKB-KW"/>
</dbReference>
<keyword evidence="4 5" id="KW-0472">Membrane</keyword>
<gene>
    <name evidence="7" type="ORF">FO014_09510</name>
</gene>
<feature type="transmembrane region" description="Helical" evidence="5">
    <location>
        <begin position="227"/>
        <end position="246"/>
    </location>
</feature>
<keyword evidence="2 5" id="KW-0812">Transmembrane</keyword>
<feature type="transmembrane region" description="Helical" evidence="5">
    <location>
        <begin position="60"/>
        <end position="79"/>
    </location>
</feature>
<dbReference type="EMBL" id="CP041764">
    <property type="protein sequence ID" value="QHA87161.1"/>
    <property type="molecule type" value="Genomic_DNA"/>
</dbReference>
<evidence type="ECO:0000256" key="2">
    <source>
        <dbReference type="ARBA" id="ARBA00022692"/>
    </source>
</evidence>
<dbReference type="Proteomes" id="UP000430368">
    <property type="component" value="Chromosome"/>
</dbReference>
<feature type="transmembrane region" description="Helical" evidence="5">
    <location>
        <begin position="156"/>
        <end position="175"/>
    </location>
</feature>
<feature type="domain" description="O-antigen ligase-related" evidence="6">
    <location>
        <begin position="187"/>
        <end position="337"/>
    </location>
</feature>
<feature type="transmembrane region" description="Helical" evidence="5">
    <location>
        <begin position="381"/>
        <end position="397"/>
    </location>
</feature>
<evidence type="ECO:0000256" key="1">
    <source>
        <dbReference type="ARBA" id="ARBA00004141"/>
    </source>
</evidence>
<dbReference type="RefSeq" id="WP_160029212.1">
    <property type="nucleotide sequence ID" value="NZ_CP041764.1"/>
</dbReference>
<accession>A0ABX6GLK2</accession>
<feature type="transmembrane region" description="Helical" evidence="5">
    <location>
        <begin position="326"/>
        <end position="344"/>
    </location>
</feature>
<sequence>MVSAPASSALLLRQRVFAFTALLLGASLPTSNFLMNVALGLAVVCLLWQRDCRQWKAVAAHPLVWLPALIFALLALSLLTQSHAYGAQMVGKYKKLLYVLPLALFFLADRRLAAHFLRGFLWANALILVISLAGGAGLATRWGIPPENPTVFKLQITQNVFMALAALVWLTRAVAGHRARRWLYGALALLAAANVLLMVQGRTGYVALVVGMGIWLLLTLRRRQRVAVIACGVLAVAMLMLIPNLAMERLALGVQQVRHCVLASAETAYQACDNSMGQRTAFARESWRLIQQAPLLGNGAGSFWYGNAETGYSVHNPHNEYLLETVQNGLLGLALFIGWMWCCYRVAWRQPVQRRNLLVAVLCSYMACHLFNSFLLDSSEGHLFVVIAALLAGWAVTPREMTDKNSHPANKEG</sequence>
<evidence type="ECO:0000256" key="3">
    <source>
        <dbReference type="ARBA" id="ARBA00022989"/>
    </source>
</evidence>
<comment type="subcellular location">
    <subcellularLocation>
        <location evidence="1">Membrane</location>
        <topology evidence="1">Multi-pass membrane protein</topology>
    </subcellularLocation>
</comment>
<feature type="transmembrane region" description="Helical" evidence="5">
    <location>
        <begin position="182"/>
        <end position="199"/>
    </location>
</feature>
<feature type="transmembrane region" description="Helical" evidence="5">
    <location>
        <begin position="28"/>
        <end position="48"/>
    </location>
</feature>
<reference evidence="7 8" key="1">
    <citation type="submission" date="2019-07" db="EMBL/GenBank/DDBJ databases">
        <title>Serratia dokdonensis sp. nov., an elicitor of systemic resistance in Nicotiana Tabacum.</title>
        <authorList>
            <person name="Son J.-S."/>
            <person name="Hwang Y.-J."/>
            <person name="Lee S.-Y."/>
            <person name="Ghim S.-Y."/>
        </authorList>
    </citation>
    <scope>NUCLEOTIDE SEQUENCE [LARGE SCALE GENOMIC DNA]</scope>
    <source>
        <strain evidence="7 8">KUDC3025</strain>
    </source>
</reference>
<evidence type="ECO:0000313" key="7">
    <source>
        <dbReference type="EMBL" id="QHA87161.1"/>
    </source>
</evidence>
<evidence type="ECO:0000313" key="8">
    <source>
        <dbReference type="Proteomes" id="UP000430368"/>
    </source>
</evidence>
<evidence type="ECO:0000256" key="4">
    <source>
        <dbReference type="ARBA" id="ARBA00023136"/>
    </source>
</evidence>
<dbReference type="PANTHER" id="PTHR37422:SF13">
    <property type="entry name" value="LIPOPOLYSACCHARIDE BIOSYNTHESIS PROTEIN PA4999-RELATED"/>
    <property type="match status" value="1"/>
</dbReference>
<feature type="transmembrane region" description="Helical" evidence="5">
    <location>
        <begin position="120"/>
        <end position="144"/>
    </location>
</feature>
<feature type="transmembrane region" description="Helical" evidence="5">
    <location>
        <begin position="356"/>
        <end position="375"/>
    </location>
</feature>